<protein>
    <submittedName>
        <fullName evidence="1">Uncharacterized protein</fullName>
    </submittedName>
</protein>
<proteinExistence type="predicted"/>
<evidence type="ECO:0000313" key="2">
    <source>
        <dbReference type="Proteomes" id="UP000070089"/>
    </source>
</evidence>
<sequence length="758" mass="83722">MFRDPTGRVHFLHEDDEVLYTVEAENLLDTFYSVGELQDAISSLSLRDPMAQLTALSVITNSPYIFEESPLSGQILEEFSEIFLHSDTSGVVHGACDALVTCTRSISPATCIQYLQVLLEAILKRLNAEEEECPENEDACTIILMLVSACESLLSHVCSNVYSVLSNFSGLHGLGNLTGVFFHKILNIYNCHLHEMQAYLSKSSSVIIANTPFDPTPAGRPCLQYLILLDSIMEYTDLWMKRVAALPYASEGAQDYFLQDTVAVSIAMAIAPGQNHICADMVADVLTQPCIIAHVNSSSFNRHLLELSPRSVTKRVLTSRYMANTFLRLIYRDGLYKLPKFYTVTLACCGVLGLFSVHFCEALHPLDLLALLCCIVDETCPAEQRSETVSSKTQLSSSSSPIIFGKNSGTGKDKRPAFNTSTKIDYKNLEITARTTLPPLNTQLKLANKQSKTRTIFVSGQDRRQPVIASAENSYFVKNQTERELKLAGTRKACDKIFNLMATLKDQKLDSDNIPTNKSKAQSPIMQDSKIRSLNYFVFDLFLNVLAQYSDFNPSTAQAVAGGLLNQYGNVQKAPLTLCRILGSRCFAFCLEKRAATIILRKTADAAIAMLGRGTLPSSSCMLQTAITVKFAGAQPHAKTLIELPAQSSDILRQILALQISRNAIQRSGVLCMTLLNEFAESGIDATLFLTNNCYQTYVFNPAKVSTVSLDGQVLDFPLELLQWLRIDGASFEAWLNTQQDRHIVLAKMLSVVATSKN</sequence>
<dbReference type="Proteomes" id="UP000070089">
    <property type="component" value="Unassembled WGS sequence"/>
</dbReference>
<accession>A0A132NZM0</accession>
<comment type="caution">
    <text evidence="1">The sequence shown here is derived from an EMBL/GenBank/DDBJ whole genome shotgun (WGS) entry which is preliminary data.</text>
</comment>
<reference evidence="1 2" key="1">
    <citation type="journal article" date="2015" name="Mol. Biochem. Parasitol.">
        <title>Identification of polymorphic genes for use in assemblage B genotyping assays through comparative genomics of multiple assemblage B Giardia duodenalis isolates.</title>
        <authorList>
            <person name="Wielinga C."/>
            <person name="Thompson R.C."/>
            <person name="Monis P."/>
            <person name="Ryan U."/>
        </authorList>
    </citation>
    <scope>NUCLEOTIDE SEQUENCE [LARGE SCALE GENOMIC DNA]</scope>
    <source>
        <strain evidence="1 2">BAH15c1</strain>
    </source>
</reference>
<dbReference type="AlphaFoldDB" id="A0A132NZM0"/>
<dbReference type="SUPFAM" id="SSF48371">
    <property type="entry name" value="ARM repeat"/>
    <property type="match status" value="1"/>
</dbReference>
<gene>
    <name evidence="1" type="ORF">QR46_0506</name>
</gene>
<dbReference type="InterPro" id="IPR016024">
    <property type="entry name" value="ARM-type_fold"/>
</dbReference>
<dbReference type="VEuPathDB" id="GiardiaDB:QR46_0506"/>
<dbReference type="EMBL" id="JXTI01000007">
    <property type="protein sequence ID" value="KWX15521.1"/>
    <property type="molecule type" value="Genomic_DNA"/>
</dbReference>
<dbReference type="OrthoDB" id="10251669at2759"/>
<organism evidence="1 2">
    <name type="scientific">Giardia duodenalis assemblage B</name>
    <dbReference type="NCBI Taxonomy" id="1394984"/>
    <lineage>
        <taxon>Eukaryota</taxon>
        <taxon>Metamonada</taxon>
        <taxon>Diplomonadida</taxon>
        <taxon>Hexamitidae</taxon>
        <taxon>Giardiinae</taxon>
        <taxon>Giardia</taxon>
    </lineage>
</organism>
<evidence type="ECO:0000313" key="1">
    <source>
        <dbReference type="EMBL" id="KWX15521.1"/>
    </source>
</evidence>
<name>A0A132NZM0_GIAIN</name>